<dbReference type="SUPFAM" id="SSF51197">
    <property type="entry name" value="Clavaminate synthase-like"/>
    <property type="match status" value="1"/>
</dbReference>
<evidence type="ECO:0000259" key="2">
    <source>
        <dbReference type="Pfam" id="PF02668"/>
    </source>
</evidence>
<keyword evidence="4" id="KW-1185">Reference proteome</keyword>
<name>A0A6M0RSM1_9CYAN</name>
<reference evidence="3 4" key="1">
    <citation type="journal article" date="2020" name="Microb. Ecol.">
        <title>Ecogenomics of the Marine Benthic Filamentous Cyanobacterium Adonisia.</title>
        <authorList>
            <person name="Walter J.M."/>
            <person name="Coutinho F.H."/>
            <person name="Leomil L."/>
            <person name="Hargreaves P.I."/>
            <person name="Campeao M.E."/>
            <person name="Vieira V.V."/>
            <person name="Silva B.S."/>
            <person name="Fistarol G.O."/>
            <person name="Salomon P.S."/>
            <person name="Sawabe T."/>
            <person name="Mino S."/>
            <person name="Hosokawa M."/>
            <person name="Miyashita H."/>
            <person name="Maruyama F."/>
            <person name="van Verk M.C."/>
            <person name="Dutilh B.E."/>
            <person name="Thompson C.C."/>
            <person name="Thompson F.L."/>
        </authorList>
    </citation>
    <scope>NUCLEOTIDE SEQUENCE [LARGE SCALE GENOMIC DNA]</scope>
    <source>
        <strain evidence="3 4">CCMR0081</strain>
    </source>
</reference>
<gene>
    <name evidence="3" type="ORF">DXZ20_24330</name>
</gene>
<keyword evidence="1" id="KW-0560">Oxidoreductase</keyword>
<sequence>MSIYNTPPYSINLLDTNSWELNSLDIWKDSHRIAFQRQAEKFKPFPEHDLNTQLQCEALKLLKYFKDFQLPLKKVHHQPYMVITELPIDPKLPAPPTNGQRPKEKNTWISELLLLCLSKIANLHPPAYKEEKQGDLIHQIAPRDGYENTVSNAGRVTFALHTDAAILKPPYTPEFLLVLGLLNEHDTPTYLASLDEILAQLTPNDIQILSEPRFHVESPGVMKIWGGKIIRSERRPLITIDQDQCATINAHLHTTKATDPVAELALSALKDAANKVARSVSISPGTLVILNNFQCMHGRSEVTGQRWLQRLYV</sequence>
<evidence type="ECO:0000313" key="4">
    <source>
        <dbReference type="Proteomes" id="UP000481033"/>
    </source>
</evidence>
<dbReference type="GO" id="GO:0016491">
    <property type="term" value="F:oxidoreductase activity"/>
    <property type="evidence" value="ECO:0007669"/>
    <property type="project" value="UniProtKB-KW"/>
</dbReference>
<dbReference type="InterPro" id="IPR042098">
    <property type="entry name" value="TauD-like_sf"/>
</dbReference>
<dbReference type="AlphaFoldDB" id="A0A6M0RSM1"/>
<dbReference type="EMBL" id="QXHD01000004">
    <property type="protein sequence ID" value="NEZ58711.1"/>
    <property type="molecule type" value="Genomic_DNA"/>
</dbReference>
<feature type="domain" description="TauD/TfdA-like" evidence="2">
    <location>
        <begin position="124"/>
        <end position="312"/>
    </location>
</feature>
<protein>
    <recommendedName>
        <fullName evidence="2">TauD/TfdA-like domain-containing protein</fullName>
    </recommendedName>
</protein>
<evidence type="ECO:0000256" key="1">
    <source>
        <dbReference type="ARBA" id="ARBA00023002"/>
    </source>
</evidence>
<dbReference type="InterPro" id="IPR003819">
    <property type="entry name" value="TauD/TfdA-like"/>
</dbReference>
<evidence type="ECO:0000313" key="3">
    <source>
        <dbReference type="EMBL" id="NEZ58711.1"/>
    </source>
</evidence>
<dbReference type="Pfam" id="PF02668">
    <property type="entry name" value="TauD"/>
    <property type="match status" value="1"/>
</dbReference>
<dbReference type="Proteomes" id="UP000481033">
    <property type="component" value="Unassembled WGS sequence"/>
</dbReference>
<comment type="caution">
    <text evidence="3">The sequence shown here is derived from an EMBL/GenBank/DDBJ whole genome shotgun (WGS) entry which is preliminary data.</text>
</comment>
<accession>A0A6M0RSM1</accession>
<dbReference type="RefSeq" id="WP_163701490.1">
    <property type="nucleotide sequence ID" value="NZ_QXHD01000004.1"/>
</dbReference>
<organism evidence="3 4">
    <name type="scientific">Adonisia turfae CCMR0081</name>
    <dbReference type="NCBI Taxonomy" id="2292702"/>
    <lineage>
        <taxon>Bacteria</taxon>
        <taxon>Bacillati</taxon>
        <taxon>Cyanobacteriota</taxon>
        <taxon>Adonisia</taxon>
        <taxon>Adonisia turfae</taxon>
    </lineage>
</organism>
<dbReference type="Gene3D" id="3.60.130.10">
    <property type="entry name" value="Clavaminate synthase-like"/>
    <property type="match status" value="1"/>
</dbReference>
<proteinExistence type="predicted"/>